<feature type="non-terminal residue" evidence="2">
    <location>
        <position position="1"/>
    </location>
</feature>
<protein>
    <submittedName>
        <fullName evidence="2">Uncharacterized protein</fullName>
    </submittedName>
</protein>
<feature type="transmembrane region" description="Helical" evidence="1">
    <location>
        <begin position="35"/>
        <end position="59"/>
    </location>
</feature>
<dbReference type="Proteomes" id="UP001156831">
    <property type="component" value="Unassembled WGS sequence"/>
</dbReference>
<evidence type="ECO:0000313" key="2">
    <source>
        <dbReference type="EMBL" id="MDH5829081.1"/>
    </source>
</evidence>
<accession>A0ABT6JGB1</accession>
<proteinExistence type="predicted"/>
<gene>
    <name evidence="2" type="ORF">QFW80_00890</name>
</gene>
<organism evidence="2 3">
    <name type="scientific">Luteimonas rhizosphaericola</name>
    <dbReference type="NCBI Taxonomy" id="3042024"/>
    <lineage>
        <taxon>Bacteria</taxon>
        <taxon>Pseudomonadati</taxon>
        <taxon>Pseudomonadota</taxon>
        <taxon>Gammaproteobacteria</taxon>
        <taxon>Lysobacterales</taxon>
        <taxon>Lysobacteraceae</taxon>
        <taxon>Luteimonas</taxon>
    </lineage>
</organism>
<reference evidence="2 3" key="1">
    <citation type="submission" date="2023-04" db="EMBL/GenBank/DDBJ databases">
        <title>Luteimonas sp. M1R5S18.</title>
        <authorList>
            <person name="Sun J.-Q."/>
        </authorList>
    </citation>
    <scope>NUCLEOTIDE SEQUENCE [LARGE SCALE GENOMIC DNA]</scope>
    <source>
        <strain evidence="2 3">M1R5S18</strain>
    </source>
</reference>
<evidence type="ECO:0000256" key="1">
    <source>
        <dbReference type="SAM" id="Phobius"/>
    </source>
</evidence>
<keyword evidence="1" id="KW-0472">Membrane</keyword>
<keyword evidence="1" id="KW-1133">Transmembrane helix</keyword>
<dbReference type="RefSeq" id="WP_280599045.1">
    <property type="nucleotide sequence ID" value="NZ_JARXRN010000011.1"/>
</dbReference>
<feature type="transmembrane region" description="Helical" evidence="1">
    <location>
        <begin position="106"/>
        <end position="126"/>
    </location>
</feature>
<name>A0ABT6JGB1_9GAMM</name>
<dbReference type="EMBL" id="JARXRN010000011">
    <property type="protein sequence ID" value="MDH5829081.1"/>
    <property type="molecule type" value="Genomic_DNA"/>
</dbReference>
<comment type="caution">
    <text evidence="2">The sequence shown here is derived from an EMBL/GenBank/DDBJ whole genome shotgun (WGS) entry which is preliminary data.</text>
</comment>
<evidence type="ECO:0000313" key="3">
    <source>
        <dbReference type="Proteomes" id="UP001156831"/>
    </source>
</evidence>
<keyword evidence="3" id="KW-1185">Reference proteome</keyword>
<keyword evidence="1" id="KW-0812">Transmembrane</keyword>
<sequence>PATGPGSSVAGALTIRSSRTRFAGRLNSSVRRQELTLRILIALVIGLLLSALFLGVSFATDGAGGAWHHLRDIFISPPLWLLQTGLPAVSKSLAIQPGGPYSGASFFMLFFVLFWWLVCSALVFAIRRQPPNKSFKPNPLRGSA</sequence>